<evidence type="ECO:0000259" key="1">
    <source>
        <dbReference type="Pfam" id="PF00534"/>
    </source>
</evidence>
<dbReference type="GO" id="GO:0016757">
    <property type="term" value="F:glycosyltransferase activity"/>
    <property type="evidence" value="ECO:0007669"/>
    <property type="project" value="InterPro"/>
</dbReference>
<dbReference type="PANTHER" id="PTHR12526">
    <property type="entry name" value="GLYCOSYLTRANSFERASE"/>
    <property type="match status" value="1"/>
</dbReference>
<dbReference type="InterPro" id="IPR001296">
    <property type="entry name" value="Glyco_trans_1"/>
</dbReference>
<feature type="domain" description="Glycosyl transferase family 1" evidence="1">
    <location>
        <begin position="187"/>
        <end position="356"/>
    </location>
</feature>
<sequence length="374" mass="44646">MKIVFFVFTRLETYAGTENWVIKIGNELVDRKYNVWVISSNYGDLFRIKPKDLGKIIKFRYILSNKFSNGVFRVFRGLCDLMLLKDVDYIYLVNFTSYFLHPILSIYTKKANRIIIGNHTTFLDYNDRKWRYKIHIIKLMENKMLKYQHKIYIHILNSAQKEFYEKLGFKNVYLVPNFVNSKEYLYPKDNKEFILTFMGRIHEQKGFDVLIEAIKKVLDKNKEIKFYVAGSGDKKYEEMLRLLESKYPENVKYFGFVDENTKREILSKSSLFFIPSRFEGFPIAVVEALVSGSPFLGSNIVAFRDLLNIYDKNFGWIKNSYNPEAFANKILEIYTFWKEDPRGYFEKRKYVAKRARELFDIKKVVDKFEEIFLS</sequence>
<dbReference type="SUPFAM" id="SSF53756">
    <property type="entry name" value="UDP-Glycosyltransferase/glycogen phosphorylase"/>
    <property type="match status" value="1"/>
</dbReference>
<dbReference type="CDD" id="cd03801">
    <property type="entry name" value="GT4_PimA-like"/>
    <property type="match status" value="1"/>
</dbReference>
<feature type="domain" description="Glycosyltransferase subfamily 4-like N-terminal" evidence="2">
    <location>
        <begin position="16"/>
        <end position="181"/>
    </location>
</feature>
<dbReference type="Proteomes" id="UP000266622">
    <property type="component" value="Unassembled WGS sequence"/>
</dbReference>
<comment type="caution">
    <text evidence="3">The sequence shown here is derived from an EMBL/GenBank/DDBJ whole genome shotgun (WGS) entry which is preliminary data.</text>
</comment>
<evidence type="ECO:0000259" key="2">
    <source>
        <dbReference type="Pfam" id="PF13439"/>
    </source>
</evidence>
<evidence type="ECO:0000313" key="4">
    <source>
        <dbReference type="Proteomes" id="UP000266622"/>
    </source>
</evidence>
<dbReference type="Pfam" id="PF00534">
    <property type="entry name" value="Glycos_transf_1"/>
    <property type="match status" value="1"/>
</dbReference>
<protein>
    <submittedName>
        <fullName evidence="3">Uncharacterized protein</fullName>
    </submittedName>
</protein>
<organism evidence="3 4">
    <name type="scientific">Candidatus Nanoclepta minutus</name>
    <dbReference type="NCBI Taxonomy" id="1940235"/>
    <lineage>
        <taxon>Archaea</taxon>
        <taxon>Nanobdellota</taxon>
        <taxon>Candidatus Nanoclepta</taxon>
    </lineage>
</organism>
<proteinExistence type="predicted"/>
<dbReference type="EMBL" id="MWMI01000004">
    <property type="protein sequence ID" value="RIB35233.1"/>
    <property type="molecule type" value="Genomic_DNA"/>
</dbReference>
<dbReference type="InterPro" id="IPR028098">
    <property type="entry name" value="Glyco_trans_4-like_N"/>
</dbReference>
<dbReference type="AlphaFoldDB" id="A0A397WQ65"/>
<gene>
    <name evidence="3" type="ORF">BXU00_02815</name>
</gene>
<reference evidence="3 4" key="1">
    <citation type="journal article" date="2018" name="Syst. Appl. Microbiol.">
        <title>A new symbiotic nanoarchaeote (Candidatus Nanoclepta minutus) and its host (Zestosphaera tikiterensis gen. nov., sp. nov.) from a New Zealand hot spring.</title>
        <authorList>
            <person name="St John E."/>
            <person name="Liu Y."/>
            <person name="Podar M."/>
            <person name="Stott M.B."/>
            <person name="Meneghin J."/>
            <person name="Chen Z."/>
            <person name="Lagutin K."/>
            <person name="Mitchell K."/>
            <person name="Reysenbach A.L."/>
        </authorList>
    </citation>
    <scope>NUCLEOTIDE SEQUENCE [LARGE SCALE GENOMIC DNA]</scope>
    <source>
        <strain evidence="3">NZ3</strain>
    </source>
</reference>
<evidence type="ECO:0000313" key="3">
    <source>
        <dbReference type="EMBL" id="RIB35233.1"/>
    </source>
</evidence>
<accession>A0A397WQ65</accession>
<dbReference type="Gene3D" id="3.40.50.2000">
    <property type="entry name" value="Glycogen Phosphorylase B"/>
    <property type="match status" value="2"/>
</dbReference>
<dbReference type="Pfam" id="PF13439">
    <property type="entry name" value="Glyco_transf_4"/>
    <property type="match status" value="1"/>
</dbReference>
<name>A0A397WQ65_9ARCH</name>